<dbReference type="Pfam" id="PF03235">
    <property type="entry name" value="GmrSD_N"/>
    <property type="match status" value="1"/>
</dbReference>
<evidence type="ECO:0000256" key="1">
    <source>
        <dbReference type="SAM" id="Coils"/>
    </source>
</evidence>
<evidence type="ECO:0000259" key="2">
    <source>
        <dbReference type="Pfam" id="PF03235"/>
    </source>
</evidence>
<feature type="coiled-coil region" evidence="1">
    <location>
        <begin position="123"/>
        <end position="150"/>
    </location>
</feature>
<dbReference type="Proteomes" id="UP000185895">
    <property type="component" value="Unassembled WGS sequence"/>
</dbReference>
<name>A0A1E7QYS2_9GAMM</name>
<proteinExistence type="predicted"/>
<evidence type="ECO:0000313" key="4">
    <source>
        <dbReference type="Proteomes" id="UP000185895"/>
    </source>
</evidence>
<organism evidence="3 4">
    <name type="scientific">Acinetobacter qingfengensis</name>
    <dbReference type="NCBI Taxonomy" id="1262585"/>
    <lineage>
        <taxon>Bacteria</taxon>
        <taxon>Pseudomonadati</taxon>
        <taxon>Pseudomonadota</taxon>
        <taxon>Gammaproteobacteria</taxon>
        <taxon>Moraxellales</taxon>
        <taxon>Moraxellaceae</taxon>
        <taxon>Acinetobacter</taxon>
    </lineage>
</organism>
<dbReference type="EMBL" id="MKKK01000067">
    <property type="protein sequence ID" value="OEY92217.1"/>
    <property type="molecule type" value="Genomic_DNA"/>
</dbReference>
<dbReference type="PANTHER" id="PTHR39639">
    <property type="entry name" value="CHROMOSOME 16, WHOLE GENOME SHOTGUN SEQUENCE"/>
    <property type="match status" value="1"/>
</dbReference>
<comment type="caution">
    <text evidence="3">The sequence shown here is derived from an EMBL/GenBank/DDBJ whole genome shotgun (WGS) entry which is preliminary data.</text>
</comment>
<dbReference type="RefSeq" id="WP_070070813.1">
    <property type="nucleotide sequence ID" value="NZ_MKKK01000067.1"/>
</dbReference>
<evidence type="ECO:0000313" key="3">
    <source>
        <dbReference type="EMBL" id="OEY92217.1"/>
    </source>
</evidence>
<gene>
    <name evidence="3" type="ORF">BJI46_05550</name>
</gene>
<dbReference type="PANTHER" id="PTHR39639:SF1">
    <property type="entry name" value="DUF262 DOMAIN-CONTAINING PROTEIN"/>
    <property type="match status" value="1"/>
</dbReference>
<dbReference type="OrthoDB" id="7802453at2"/>
<dbReference type="STRING" id="1262585.BJI46_05550"/>
<sequence>MTNPKKLEAINNELESARSSFKTQKMSMSIGELCSLFKKQDLILNPNFQRVFRWNEEQQSRLIESILLGIPLPPIFIAQQKDSKWTVVDGLQRLSTIFKIEGLLQSDDKDSIQHVLSIHHQLLKDSSTEEDEEENLFNDIENEVEEVLDTKVDSNATLRFSGLKKLTELNGLTWKDLSLDHRRSVRRSFFEINIMYLESNTKAQYELFQRLNTGGSSLTPQEVRNCIIIMNNVEIFNAMNQFRLHENFVKITTLSQKQMQEAYDMELINRFILALNHKYINFNNYSYDTKIGDFIDDETINILDANRIEINEIIELLGNTIDFLYNHLGNNAFRRYYPEKQKFSGSFNLSAYEAILIGVAQNIESLKQLPNDQFIKKIKDMYSDSEYMRISGRGIKVVYRFEHLISFSVEYFSR</sequence>
<reference evidence="3 4" key="1">
    <citation type="submission" date="2016-09" db="EMBL/GenBank/DDBJ databases">
        <authorList>
            <person name="Capua I."/>
            <person name="De Benedictis P."/>
            <person name="Joannis T."/>
            <person name="Lombin L.H."/>
            <person name="Cattoli G."/>
        </authorList>
    </citation>
    <scope>NUCLEOTIDE SEQUENCE [LARGE SCALE GENOMIC DNA]</scope>
    <source>
        <strain evidence="3 4">ANC 4671</strain>
    </source>
</reference>
<dbReference type="AlphaFoldDB" id="A0A1E7QYS2"/>
<feature type="domain" description="GmrSD restriction endonucleases N-terminal" evidence="2">
    <location>
        <begin position="35"/>
        <end position="228"/>
    </location>
</feature>
<dbReference type="InterPro" id="IPR004919">
    <property type="entry name" value="GmrSD_N"/>
</dbReference>
<keyword evidence="1" id="KW-0175">Coiled coil</keyword>
<keyword evidence="4" id="KW-1185">Reference proteome</keyword>
<accession>A0A1E7QYS2</accession>
<protein>
    <recommendedName>
        <fullName evidence="2">GmrSD restriction endonucleases N-terminal domain-containing protein</fullName>
    </recommendedName>
</protein>